<evidence type="ECO:0000313" key="4">
    <source>
        <dbReference type="Proteomes" id="UP001498398"/>
    </source>
</evidence>
<reference evidence="3 4" key="1">
    <citation type="submission" date="2024-01" db="EMBL/GenBank/DDBJ databases">
        <title>A draft genome for the cacao thread blight pathogen Marasmiellus scandens.</title>
        <authorList>
            <person name="Baruah I.K."/>
            <person name="Leung J."/>
            <person name="Bukari Y."/>
            <person name="Amoako-Attah I."/>
            <person name="Meinhardt L.W."/>
            <person name="Bailey B.A."/>
            <person name="Cohen S.P."/>
        </authorList>
    </citation>
    <scope>NUCLEOTIDE SEQUENCE [LARGE SCALE GENOMIC DNA]</scope>
    <source>
        <strain evidence="3 4">GH-19</strain>
    </source>
</reference>
<keyword evidence="2" id="KW-0812">Transmembrane</keyword>
<feature type="region of interest" description="Disordered" evidence="1">
    <location>
        <begin position="71"/>
        <end position="151"/>
    </location>
</feature>
<feature type="transmembrane region" description="Helical" evidence="2">
    <location>
        <begin position="46"/>
        <end position="65"/>
    </location>
</feature>
<feature type="compositionally biased region" description="Basic and acidic residues" evidence="1">
    <location>
        <begin position="468"/>
        <end position="478"/>
    </location>
</feature>
<evidence type="ECO:0000313" key="3">
    <source>
        <dbReference type="EMBL" id="KAK7446039.1"/>
    </source>
</evidence>
<evidence type="ECO:0000256" key="2">
    <source>
        <dbReference type="SAM" id="Phobius"/>
    </source>
</evidence>
<protein>
    <recommendedName>
        <fullName evidence="5">Retrotransposon gag domain-containing protein</fullName>
    </recommendedName>
</protein>
<evidence type="ECO:0000256" key="1">
    <source>
        <dbReference type="SAM" id="MobiDB-lite"/>
    </source>
</evidence>
<name>A0ABR1J2B8_9AGAR</name>
<gene>
    <name evidence="3" type="ORF">VKT23_014662</name>
</gene>
<organism evidence="3 4">
    <name type="scientific">Marasmiellus scandens</name>
    <dbReference type="NCBI Taxonomy" id="2682957"/>
    <lineage>
        <taxon>Eukaryota</taxon>
        <taxon>Fungi</taxon>
        <taxon>Dikarya</taxon>
        <taxon>Basidiomycota</taxon>
        <taxon>Agaricomycotina</taxon>
        <taxon>Agaricomycetes</taxon>
        <taxon>Agaricomycetidae</taxon>
        <taxon>Agaricales</taxon>
        <taxon>Marasmiineae</taxon>
        <taxon>Omphalotaceae</taxon>
        <taxon>Marasmiellus</taxon>
    </lineage>
</organism>
<proteinExistence type="predicted"/>
<feature type="region of interest" description="Disordered" evidence="1">
    <location>
        <begin position="165"/>
        <end position="195"/>
    </location>
</feature>
<keyword evidence="2" id="KW-1133">Transmembrane helix</keyword>
<accession>A0ABR1J2B8</accession>
<feature type="compositionally biased region" description="Acidic residues" evidence="1">
    <location>
        <begin position="127"/>
        <end position="139"/>
    </location>
</feature>
<feature type="transmembrane region" description="Helical" evidence="2">
    <location>
        <begin position="15"/>
        <end position="39"/>
    </location>
</feature>
<feature type="region of interest" description="Disordered" evidence="1">
    <location>
        <begin position="382"/>
        <end position="402"/>
    </location>
</feature>
<keyword evidence="4" id="KW-1185">Reference proteome</keyword>
<comment type="caution">
    <text evidence="3">The sequence shown here is derived from an EMBL/GenBank/DDBJ whole genome shotgun (WGS) entry which is preliminary data.</text>
</comment>
<keyword evidence="2" id="KW-0472">Membrane</keyword>
<dbReference type="Proteomes" id="UP001498398">
    <property type="component" value="Unassembled WGS sequence"/>
</dbReference>
<feature type="region of interest" description="Disordered" evidence="1">
    <location>
        <begin position="452"/>
        <end position="488"/>
    </location>
</feature>
<evidence type="ECO:0008006" key="5">
    <source>
        <dbReference type="Google" id="ProtNLM"/>
    </source>
</evidence>
<sequence>MPDNVVRYNLFNMDIFFILLLLVIFLVTVQAIGVVYYYFGGITTVLLLDTLLIIGMSVVVFWRGGQRFGTPHGTTDPVRRLDGENRPPTPDGNEHIRSEQGQGSGWREPPPGSPSNPEQNTDPGEGGGEEEEEENDSDEFSPPSNPSGHTSLQNLLDALHLRAEPQQEAEGSGTQTERPKGKVTYAKEPPEFDGKKTEYKDFKRRAKNYAKAYASSFNTKEEYNRWLTSYFTKGDAAKYAEIIEENGWLETLTTDGIWEKLDARFHDGKTPRKAAEQLEVTRQGRTEIQEFMAWFEEKLREAGYTWFEKKDDGTFEGEDANIIRLMDKALKQEIVRTIHTAQDVPVNYIPYREKALRIRINLENYEEIRKGGSQVQYIDGKTAKGSSDKTAPAKATTGGPGVPATAYSAGTSQGTPMQIDRAMARTKGLCYKCGQKWGEGKDCDQCKRKGIQVRSTMEESNKPVLSPVEDKGKAKDPAEGPGFQKGAQ</sequence>
<dbReference type="EMBL" id="JBANRG010000045">
    <property type="protein sequence ID" value="KAK7446039.1"/>
    <property type="molecule type" value="Genomic_DNA"/>
</dbReference>